<reference evidence="5" key="1">
    <citation type="submission" date="2016-11" db="EMBL/GenBank/DDBJ databases">
        <authorList>
            <person name="Varghese N."/>
            <person name="Submissions S."/>
        </authorList>
    </citation>
    <scope>NUCLEOTIDE SEQUENCE [LARGE SCALE GENOMIC DNA]</scope>
    <source>
        <strain evidence="5">DSM 100572</strain>
    </source>
</reference>
<dbReference type="Gene3D" id="3.40.1280.10">
    <property type="match status" value="1"/>
</dbReference>
<dbReference type="PANTHER" id="PTHR46429:SF1">
    <property type="entry name" value="23S RRNA (GUANOSINE-2'-O-)-METHYLTRANSFERASE RLMB"/>
    <property type="match status" value="1"/>
</dbReference>
<dbReference type="PANTHER" id="PTHR46429">
    <property type="entry name" value="23S RRNA (GUANOSINE-2'-O-)-METHYLTRANSFERASE RLMB"/>
    <property type="match status" value="1"/>
</dbReference>
<dbReference type="GO" id="GO:0003723">
    <property type="term" value="F:RNA binding"/>
    <property type="evidence" value="ECO:0007669"/>
    <property type="project" value="InterPro"/>
</dbReference>
<evidence type="ECO:0000256" key="1">
    <source>
        <dbReference type="ARBA" id="ARBA00022603"/>
    </source>
</evidence>
<keyword evidence="2" id="KW-0808">Transferase</keyword>
<dbReference type="STRING" id="1195760.SAMN05444281_1075"/>
<dbReference type="CDD" id="cd18082">
    <property type="entry name" value="SpoU-like_family"/>
    <property type="match status" value="1"/>
</dbReference>
<dbReference type="InterPro" id="IPR029026">
    <property type="entry name" value="tRNA_m1G_MTases_N"/>
</dbReference>
<dbReference type="GO" id="GO:0008173">
    <property type="term" value="F:RNA methyltransferase activity"/>
    <property type="evidence" value="ECO:0007669"/>
    <property type="project" value="InterPro"/>
</dbReference>
<protein>
    <submittedName>
        <fullName evidence="4">SpoU rRNA Methylase family protein</fullName>
    </submittedName>
</protein>
<evidence type="ECO:0000259" key="3">
    <source>
        <dbReference type="Pfam" id="PF00588"/>
    </source>
</evidence>
<dbReference type="Proteomes" id="UP000184109">
    <property type="component" value="Unassembled WGS sequence"/>
</dbReference>
<gene>
    <name evidence="4" type="ORF">SAMN05444281_1075</name>
</gene>
<dbReference type="InterPro" id="IPR001537">
    <property type="entry name" value="SpoU_MeTrfase"/>
</dbReference>
<dbReference type="RefSeq" id="WP_073119067.1">
    <property type="nucleotide sequence ID" value="NZ_BMEN01000002.1"/>
</dbReference>
<dbReference type="GO" id="GO:0005829">
    <property type="term" value="C:cytosol"/>
    <property type="evidence" value="ECO:0007669"/>
    <property type="project" value="TreeGrafter"/>
</dbReference>
<dbReference type="GO" id="GO:0032259">
    <property type="term" value="P:methylation"/>
    <property type="evidence" value="ECO:0007669"/>
    <property type="project" value="UniProtKB-KW"/>
</dbReference>
<keyword evidence="1 4" id="KW-0489">Methyltransferase</keyword>
<sequence>MEQLKHNKTVNNNMDFPLIVIGEELRTPQNVGMGLRVSEAFGVKKFYLNDNSPNTENRLVQRTARNTDKNINIISYHDIISLISALKKEDYFIIALEITDKSKNIQQYNFTNHKKIALLIGSERFGINQEALNLCDESIHIPMYGKNSSMNVINSLSVSLYEITKQLTHKSNL</sequence>
<dbReference type="Pfam" id="PF00588">
    <property type="entry name" value="SpoU_methylase"/>
    <property type="match status" value="1"/>
</dbReference>
<evidence type="ECO:0000313" key="4">
    <source>
        <dbReference type="EMBL" id="SHH58868.1"/>
    </source>
</evidence>
<dbReference type="EMBL" id="FQXQ01000002">
    <property type="protein sequence ID" value="SHH58868.1"/>
    <property type="molecule type" value="Genomic_DNA"/>
</dbReference>
<evidence type="ECO:0000313" key="5">
    <source>
        <dbReference type="Proteomes" id="UP000184109"/>
    </source>
</evidence>
<dbReference type="AlphaFoldDB" id="A0A1M5U7G2"/>
<keyword evidence="5" id="KW-1185">Reference proteome</keyword>
<dbReference type="InterPro" id="IPR004441">
    <property type="entry name" value="rRNA_MeTrfase_TrmH"/>
</dbReference>
<dbReference type="SUPFAM" id="SSF75217">
    <property type="entry name" value="alpha/beta knot"/>
    <property type="match status" value="1"/>
</dbReference>
<dbReference type="OrthoDB" id="9795352at2"/>
<accession>A0A1M5U7G2</accession>
<dbReference type="GO" id="GO:0006396">
    <property type="term" value="P:RNA processing"/>
    <property type="evidence" value="ECO:0007669"/>
    <property type="project" value="InterPro"/>
</dbReference>
<organism evidence="4 5">
    <name type="scientific">Wenyingzhuangia marina</name>
    <dbReference type="NCBI Taxonomy" id="1195760"/>
    <lineage>
        <taxon>Bacteria</taxon>
        <taxon>Pseudomonadati</taxon>
        <taxon>Bacteroidota</taxon>
        <taxon>Flavobacteriia</taxon>
        <taxon>Flavobacteriales</taxon>
        <taxon>Flavobacteriaceae</taxon>
        <taxon>Wenyingzhuangia</taxon>
    </lineage>
</organism>
<evidence type="ECO:0000256" key="2">
    <source>
        <dbReference type="ARBA" id="ARBA00022679"/>
    </source>
</evidence>
<name>A0A1M5U7G2_9FLAO</name>
<dbReference type="InterPro" id="IPR029028">
    <property type="entry name" value="Alpha/beta_knot_MTases"/>
</dbReference>
<proteinExistence type="predicted"/>
<feature type="domain" description="tRNA/rRNA methyltransferase SpoU type" evidence="3">
    <location>
        <begin position="18"/>
        <end position="161"/>
    </location>
</feature>